<dbReference type="EMBL" id="LCQQ01000061">
    <property type="protein sequence ID" value="KKW19219.1"/>
    <property type="molecule type" value="Genomic_DNA"/>
</dbReference>
<dbReference type="Proteomes" id="UP000034201">
    <property type="component" value="Unassembled WGS sequence"/>
</dbReference>
<keyword evidence="2" id="KW-0472">Membrane</keyword>
<name>A0A0G1ZIR8_9BACT</name>
<feature type="compositionally biased region" description="Pro residues" evidence="1">
    <location>
        <begin position="209"/>
        <end position="219"/>
    </location>
</feature>
<sequence>MPEKQSSTSFIPRDGGQTSNTRRPGTGGLLELMILVAVVLFVASGALGVGVFLYNKFLQASSASKVDQLERASDAFEPKLIKELIRLDDRMRAASDILENHVAPSALFSMLEKTTLQTITFRSLTLDAVDSQHMSINMEGTANSVNSIAHQADLFSKVGMISSPIFSDIDRQDDGVNFTLSALLNSDTLSYAAIKRGSAPELPQVGSVPPSPSQQPPASPFEATSAGGTSTPDEILTGEDAAL</sequence>
<comment type="caution">
    <text evidence="3">The sequence shown here is derived from an EMBL/GenBank/DDBJ whole genome shotgun (WGS) entry which is preliminary data.</text>
</comment>
<gene>
    <name evidence="3" type="ORF">UY61_C0061G0007</name>
</gene>
<evidence type="ECO:0000313" key="4">
    <source>
        <dbReference type="Proteomes" id="UP000034201"/>
    </source>
</evidence>
<protein>
    <recommendedName>
        <fullName evidence="5">Fimbrial assembly family protein</fullName>
    </recommendedName>
</protein>
<evidence type="ECO:0000313" key="3">
    <source>
        <dbReference type="EMBL" id="KKW19219.1"/>
    </source>
</evidence>
<evidence type="ECO:0008006" key="5">
    <source>
        <dbReference type="Google" id="ProtNLM"/>
    </source>
</evidence>
<feature type="region of interest" description="Disordered" evidence="1">
    <location>
        <begin position="1"/>
        <end position="23"/>
    </location>
</feature>
<evidence type="ECO:0000256" key="1">
    <source>
        <dbReference type="SAM" id="MobiDB-lite"/>
    </source>
</evidence>
<keyword evidence="2" id="KW-0812">Transmembrane</keyword>
<organism evidence="3 4">
    <name type="scientific">Candidatus Adlerbacteria bacterium GW2011_GWC1_50_9</name>
    <dbReference type="NCBI Taxonomy" id="1618608"/>
    <lineage>
        <taxon>Bacteria</taxon>
        <taxon>Candidatus Adleribacteriota</taxon>
    </lineage>
</organism>
<accession>A0A0G1ZIR8</accession>
<dbReference type="AlphaFoldDB" id="A0A0G1ZIR8"/>
<keyword evidence="2" id="KW-1133">Transmembrane helix</keyword>
<feature type="transmembrane region" description="Helical" evidence="2">
    <location>
        <begin position="32"/>
        <end position="54"/>
    </location>
</feature>
<evidence type="ECO:0000256" key="2">
    <source>
        <dbReference type="SAM" id="Phobius"/>
    </source>
</evidence>
<feature type="region of interest" description="Disordered" evidence="1">
    <location>
        <begin position="200"/>
        <end position="243"/>
    </location>
</feature>
<reference evidence="3 4" key="1">
    <citation type="journal article" date="2015" name="Nature">
        <title>rRNA introns, odd ribosomes, and small enigmatic genomes across a large radiation of phyla.</title>
        <authorList>
            <person name="Brown C.T."/>
            <person name="Hug L.A."/>
            <person name="Thomas B.C."/>
            <person name="Sharon I."/>
            <person name="Castelle C.J."/>
            <person name="Singh A."/>
            <person name="Wilkins M.J."/>
            <person name="Williams K.H."/>
            <person name="Banfield J.F."/>
        </authorList>
    </citation>
    <scope>NUCLEOTIDE SEQUENCE [LARGE SCALE GENOMIC DNA]</scope>
</reference>
<proteinExistence type="predicted"/>